<evidence type="ECO:0000313" key="3">
    <source>
        <dbReference type="RefSeq" id="XP_027186470.1"/>
    </source>
</evidence>
<name>A0A3Q7YBD7_CICAR</name>
<dbReference type="AlphaFoldDB" id="A0A3Q7YBD7"/>
<protein>
    <submittedName>
        <fullName evidence="3">Acidic leucine-rich nuclear phosphoprotein 32 family member B-like</fullName>
    </submittedName>
</protein>
<dbReference type="RefSeq" id="XP_027186470.1">
    <property type="nucleotide sequence ID" value="XM_027330669.1"/>
</dbReference>
<organism evidence="2 3">
    <name type="scientific">Cicer arietinum</name>
    <name type="common">Chickpea</name>
    <name type="synonym">Garbanzo</name>
    <dbReference type="NCBI Taxonomy" id="3827"/>
    <lineage>
        <taxon>Eukaryota</taxon>
        <taxon>Viridiplantae</taxon>
        <taxon>Streptophyta</taxon>
        <taxon>Embryophyta</taxon>
        <taxon>Tracheophyta</taxon>
        <taxon>Spermatophyta</taxon>
        <taxon>Magnoliopsida</taxon>
        <taxon>eudicotyledons</taxon>
        <taxon>Gunneridae</taxon>
        <taxon>Pentapetalae</taxon>
        <taxon>rosids</taxon>
        <taxon>fabids</taxon>
        <taxon>Fabales</taxon>
        <taxon>Fabaceae</taxon>
        <taxon>Papilionoideae</taxon>
        <taxon>50 kb inversion clade</taxon>
        <taxon>NPAAA clade</taxon>
        <taxon>Hologalegina</taxon>
        <taxon>IRL clade</taxon>
        <taxon>Cicereae</taxon>
        <taxon>Cicer</taxon>
    </lineage>
</organism>
<feature type="region of interest" description="Disordered" evidence="1">
    <location>
        <begin position="93"/>
        <end position="150"/>
    </location>
</feature>
<gene>
    <name evidence="3" type="primary">LOC113784452</name>
</gene>
<keyword evidence="2" id="KW-1185">Reference proteome</keyword>
<reference evidence="3" key="1">
    <citation type="submission" date="2025-08" db="UniProtKB">
        <authorList>
            <consortium name="RefSeq"/>
        </authorList>
    </citation>
    <scope>IDENTIFICATION</scope>
    <source>
        <tissue evidence="3">Etiolated seedlings</tissue>
    </source>
</reference>
<evidence type="ECO:0000256" key="1">
    <source>
        <dbReference type="SAM" id="MobiDB-lite"/>
    </source>
</evidence>
<evidence type="ECO:0000313" key="2">
    <source>
        <dbReference type="Proteomes" id="UP000087171"/>
    </source>
</evidence>
<accession>A0A3Q7YBD7</accession>
<proteinExistence type="predicted"/>
<dbReference type="Proteomes" id="UP000087171">
    <property type="component" value="Unplaced"/>
</dbReference>
<feature type="compositionally biased region" description="Acidic residues" evidence="1">
    <location>
        <begin position="102"/>
        <end position="143"/>
    </location>
</feature>
<sequence length="150" mass="16841">MSGVPLTLRAIRNRKEHEAWIFCFKILQTKGGRWKGEGSCKGEETAKVEEAGKLKEAAEAAGNDSDPEYKRVLCLAGYDGHFSDNRDAELFKKLGRGRYDSSDDEDEEDEDEDEEDEEDEDEDGEEDGEEEDEDSEDGEDSSEDSSSNIN</sequence>